<accession>A0A0F9DN18</accession>
<organism evidence="1">
    <name type="scientific">marine sediment metagenome</name>
    <dbReference type="NCBI Taxonomy" id="412755"/>
    <lineage>
        <taxon>unclassified sequences</taxon>
        <taxon>metagenomes</taxon>
        <taxon>ecological metagenomes</taxon>
    </lineage>
</organism>
<evidence type="ECO:0000313" key="1">
    <source>
        <dbReference type="EMBL" id="KKL19086.1"/>
    </source>
</evidence>
<proteinExistence type="predicted"/>
<name>A0A0F9DN18_9ZZZZ</name>
<reference evidence="1" key="1">
    <citation type="journal article" date="2015" name="Nature">
        <title>Complex archaea that bridge the gap between prokaryotes and eukaryotes.</title>
        <authorList>
            <person name="Spang A."/>
            <person name="Saw J.H."/>
            <person name="Jorgensen S.L."/>
            <person name="Zaremba-Niedzwiedzka K."/>
            <person name="Martijn J."/>
            <person name="Lind A.E."/>
            <person name="van Eijk R."/>
            <person name="Schleper C."/>
            <person name="Guy L."/>
            <person name="Ettema T.J."/>
        </authorList>
    </citation>
    <scope>NUCLEOTIDE SEQUENCE</scope>
</reference>
<dbReference type="AlphaFoldDB" id="A0A0F9DN18"/>
<sequence>MKNRDNLVPEWDREKRCSLCYCGHVHTWGAHYKAIREHKQAEARRDGHWLCLCARVHPPEIEWCPGCLCKRHQGADILATVVDGVLDEGGA</sequence>
<dbReference type="EMBL" id="LAZR01038616">
    <property type="protein sequence ID" value="KKL19086.1"/>
    <property type="molecule type" value="Genomic_DNA"/>
</dbReference>
<gene>
    <name evidence="1" type="ORF">LCGC14_2469030</name>
</gene>
<comment type="caution">
    <text evidence="1">The sequence shown here is derived from an EMBL/GenBank/DDBJ whole genome shotgun (WGS) entry which is preliminary data.</text>
</comment>
<protein>
    <submittedName>
        <fullName evidence="1">Uncharacterized protein</fullName>
    </submittedName>
</protein>